<feature type="region of interest" description="Disordered" evidence="1">
    <location>
        <begin position="53"/>
        <end position="109"/>
    </location>
</feature>
<dbReference type="EMBL" id="CP018191">
    <property type="protein sequence ID" value="APH54104.1"/>
    <property type="molecule type" value="Genomic_DNA"/>
</dbReference>
<dbReference type="Proteomes" id="UP000182373">
    <property type="component" value="Chromosome"/>
</dbReference>
<reference evidence="3" key="1">
    <citation type="submission" date="2016-11" db="EMBL/GenBank/DDBJ databases">
        <title>Comparative genomic and phenotypic analysis of Granulibacter bethesdensis clinical isolates from patients with chronic granulomatous disease.</title>
        <authorList>
            <person name="Zarember K.A."/>
            <person name="Porcella S.F."/>
            <person name="Chu J."/>
            <person name="Ding L."/>
            <person name="Dahlstrom E."/>
            <person name="Barbian K."/>
            <person name="Martens C."/>
            <person name="Sykora L."/>
            <person name="Kramer S."/>
            <person name="Pettinato A.M."/>
            <person name="Hong H."/>
            <person name="Wald G."/>
            <person name="Berg L.J."/>
            <person name="Rogge L.S."/>
            <person name="Greenberg D.E."/>
            <person name="Falcone E.L."/>
            <person name="Neves J.F."/>
            <person name="Simoes M.J."/>
            <person name="Casal M."/>
            <person name="Rodriguez-Lopez F.C."/>
            <person name="Zelazny A."/>
            <person name="Gallin J.I."/>
            <person name="Holland S.M."/>
        </authorList>
    </citation>
    <scope>NUCLEOTIDE SEQUENCE [LARGE SCALE GENOMIC DNA]</scope>
    <source>
        <strain evidence="3">NIH9.1</strain>
    </source>
</reference>
<name>A0AAC9K9K2_9PROT</name>
<dbReference type="AlphaFoldDB" id="A0AAC9K9K2"/>
<evidence type="ECO:0000256" key="1">
    <source>
        <dbReference type="SAM" id="MobiDB-lite"/>
    </source>
</evidence>
<feature type="compositionally biased region" description="Basic and acidic residues" evidence="1">
    <location>
        <begin position="92"/>
        <end position="101"/>
    </location>
</feature>
<organism evidence="2 3">
    <name type="scientific">Granulibacter bethesdensis</name>
    <dbReference type="NCBI Taxonomy" id="364410"/>
    <lineage>
        <taxon>Bacteria</taxon>
        <taxon>Pseudomonadati</taxon>
        <taxon>Pseudomonadota</taxon>
        <taxon>Alphaproteobacteria</taxon>
        <taxon>Acetobacterales</taxon>
        <taxon>Acetobacteraceae</taxon>
        <taxon>Granulibacter</taxon>
    </lineage>
</organism>
<feature type="compositionally biased region" description="Polar residues" evidence="1">
    <location>
        <begin position="82"/>
        <end position="91"/>
    </location>
</feature>
<protein>
    <submittedName>
        <fullName evidence="2">Uncharacterized protein</fullName>
    </submittedName>
</protein>
<accession>A0AAC9K9K2</accession>
<evidence type="ECO:0000313" key="2">
    <source>
        <dbReference type="EMBL" id="APH54104.1"/>
    </source>
</evidence>
<gene>
    <name evidence="2" type="ORF">GbCGDNIH9_8738</name>
</gene>
<sequence>MRPPADARGRRPLSGCLRNLWGQNDLRTHGAGRYIDDHHAIRTTPLQMERQRLVTQPDTGNAGTGRGRNGDGLRALMKPASTAHTLRNQDGQSDHTRHDQNTHQNNGGLQKLLHECPCLS</sequence>
<evidence type="ECO:0000313" key="3">
    <source>
        <dbReference type="Proteomes" id="UP000182373"/>
    </source>
</evidence>
<proteinExistence type="predicted"/>